<dbReference type="PANTHER" id="PTHR39084">
    <property type="entry name" value="MEMBRANE PROTEIN-RELATED"/>
    <property type="match status" value="1"/>
</dbReference>
<comment type="subcellular location">
    <subcellularLocation>
        <location evidence="1">Cell membrane</location>
        <topology evidence="1">Multi-pass membrane protein</topology>
    </subcellularLocation>
</comment>
<evidence type="ECO:0000256" key="4">
    <source>
        <dbReference type="ARBA" id="ARBA00022989"/>
    </source>
</evidence>
<evidence type="ECO:0000256" key="2">
    <source>
        <dbReference type="ARBA" id="ARBA00022475"/>
    </source>
</evidence>
<feature type="transmembrane region" description="Helical" evidence="6">
    <location>
        <begin position="182"/>
        <end position="201"/>
    </location>
</feature>
<dbReference type="InterPro" id="IPR049177">
    <property type="entry name" value="MgtC_SapB_SrpB_YhiD_N"/>
</dbReference>
<keyword evidence="2" id="KW-1003">Cell membrane</keyword>
<evidence type="ECO:0000313" key="9">
    <source>
        <dbReference type="EMBL" id="MDS0258988.1"/>
    </source>
</evidence>
<feature type="transmembrane region" description="Helical" evidence="6">
    <location>
        <begin position="402"/>
        <end position="421"/>
    </location>
</feature>
<feature type="transmembrane region" description="Helical" evidence="6">
    <location>
        <begin position="90"/>
        <end position="110"/>
    </location>
</feature>
<sequence>MTIYLQLATYPIDTGVLRILLAGALGMFLGLEREWSQKSAGIRTFALVSLLAAVFTVTGRDSLVVVGGVLVIVQGILLAVQGLRQERATLSLTTSVSLLVAYGVGAVVAAGYILEGVTVAVFSSLLLVLKRELHSFAWGLSKQELRSGTEFAILAFVIYPLLPAEPVALPGDLLGISLELRVVWLMVVFVAGIGFVNYAIVQAYGGKGIAVTGFFGGLASSTAVVGTMIDHVRQQPAASSYAVAAILLADAAMALRNLLITVLFTVESGILLSPLLPLAAVIVGSVAVAAHTADWSEDIEIDLKSPFSLRNVLGFGGVFLLVVVVGGFANARFGTAGLYVTSALSGLVSSAGATTSAVLLYRGGAIDEPTAMVAILLATAASIVVKAALTAPGPDRSFAGRVALWSSVVLGGASLLAVALLV</sequence>
<dbReference type="PRINTS" id="PR01837">
    <property type="entry name" value="MGTCSAPBPROT"/>
</dbReference>
<evidence type="ECO:0000259" key="7">
    <source>
        <dbReference type="Pfam" id="PF02308"/>
    </source>
</evidence>
<evidence type="ECO:0000256" key="5">
    <source>
        <dbReference type="ARBA" id="ARBA00023136"/>
    </source>
</evidence>
<reference evidence="9 10" key="1">
    <citation type="submission" date="2022-06" db="EMBL/GenBank/DDBJ databases">
        <title>Haloarcula sp. a new haloarchaeum isolate from saline soil.</title>
        <authorList>
            <person name="Strakova D."/>
            <person name="Galisteo C."/>
            <person name="Sanchez-Porro C."/>
            <person name="Ventosa A."/>
        </authorList>
    </citation>
    <scope>NUCLEOTIDE SEQUENCE [LARGE SCALE GENOMIC DNA]</scope>
    <source>
        <strain evidence="9 10">S1CR25-12</strain>
    </source>
</reference>
<dbReference type="Proteomes" id="UP001259659">
    <property type="component" value="Unassembled WGS sequence"/>
</dbReference>
<feature type="transmembrane region" description="Helical" evidence="6">
    <location>
        <begin position="15"/>
        <end position="31"/>
    </location>
</feature>
<comment type="caution">
    <text evidence="9">The sequence shown here is derived from an EMBL/GenBank/DDBJ whole genome shotgun (WGS) entry which is preliminary data.</text>
</comment>
<keyword evidence="10" id="KW-1185">Reference proteome</keyword>
<feature type="transmembrane region" description="Helical" evidence="6">
    <location>
        <begin position="241"/>
        <end position="264"/>
    </location>
</feature>
<keyword evidence="5 6" id="KW-0472">Membrane</keyword>
<organism evidence="9 10">
    <name type="scientific">Haloarcula saliterrae</name>
    <dbReference type="NCBI Taxonomy" id="2950534"/>
    <lineage>
        <taxon>Archaea</taxon>
        <taxon>Methanobacteriati</taxon>
        <taxon>Methanobacteriota</taxon>
        <taxon>Stenosarchaea group</taxon>
        <taxon>Halobacteria</taxon>
        <taxon>Halobacteriales</taxon>
        <taxon>Haloarculaceae</taxon>
        <taxon>Haloarcula</taxon>
    </lineage>
</organism>
<feature type="domain" description="MgtC/SapB/SrpB/YhiD N-terminal" evidence="7">
    <location>
        <begin position="19"/>
        <end position="135"/>
    </location>
</feature>
<feature type="transmembrane region" description="Helical" evidence="6">
    <location>
        <begin position="208"/>
        <end position="229"/>
    </location>
</feature>
<accession>A0ABU2F9M1</accession>
<feature type="transmembrane region" description="Helical" evidence="6">
    <location>
        <begin position="145"/>
        <end position="162"/>
    </location>
</feature>
<evidence type="ECO:0000259" key="8">
    <source>
        <dbReference type="Pfam" id="PF13194"/>
    </source>
</evidence>
<dbReference type="EMBL" id="JAMQON010000001">
    <property type="protein sequence ID" value="MDS0258988.1"/>
    <property type="molecule type" value="Genomic_DNA"/>
</dbReference>
<evidence type="ECO:0000313" key="10">
    <source>
        <dbReference type="Proteomes" id="UP001259659"/>
    </source>
</evidence>
<proteinExistence type="predicted"/>
<feature type="transmembrane region" description="Helical" evidence="6">
    <location>
        <begin position="338"/>
        <end position="359"/>
    </location>
</feature>
<feature type="transmembrane region" description="Helical" evidence="6">
    <location>
        <begin position="271"/>
        <end position="292"/>
    </location>
</feature>
<dbReference type="InterPro" id="IPR025105">
    <property type="entry name" value="DUF4010"/>
</dbReference>
<feature type="transmembrane region" description="Helical" evidence="6">
    <location>
        <begin position="312"/>
        <end position="331"/>
    </location>
</feature>
<keyword evidence="3 6" id="KW-0812">Transmembrane</keyword>
<dbReference type="InterPro" id="IPR003416">
    <property type="entry name" value="MgtC/SapB/SrpB/YhiD_fam"/>
</dbReference>
<name>A0ABU2F9M1_9EURY</name>
<protein>
    <submittedName>
        <fullName evidence="9">DUF4010 domain-containing protein</fullName>
    </submittedName>
</protein>
<keyword evidence="4 6" id="KW-1133">Transmembrane helix</keyword>
<dbReference type="PANTHER" id="PTHR39084:SF1">
    <property type="entry name" value="DUF4010 DOMAIN-CONTAINING PROTEIN"/>
    <property type="match status" value="1"/>
</dbReference>
<feature type="domain" description="DUF4010" evidence="8">
    <location>
        <begin position="188"/>
        <end position="391"/>
    </location>
</feature>
<evidence type="ECO:0000256" key="6">
    <source>
        <dbReference type="SAM" id="Phobius"/>
    </source>
</evidence>
<feature type="transmembrane region" description="Helical" evidence="6">
    <location>
        <begin position="371"/>
        <end position="390"/>
    </location>
</feature>
<gene>
    <name evidence="9" type="ORF">NDI56_06230</name>
</gene>
<evidence type="ECO:0000256" key="3">
    <source>
        <dbReference type="ARBA" id="ARBA00022692"/>
    </source>
</evidence>
<feature type="transmembrane region" description="Helical" evidence="6">
    <location>
        <begin position="63"/>
        <end position="83"/>
    </location>
</feature>
<evidence type="ECO:0000256" key="1">
    <source>
        <dbReference type="ARBA" id="ARBA00004651"/>
    </source>
</evidence>
<dbReference type="RefSeq" id="WP_310918578.1">
    <property type="nucleotide sequence ID" value="NZ_JAMQON010000001.1"/>
</dbReference>
<dbReference type="Pfam" id="PF02308">
    <property type="entry name" value="MgtC"/>
    <property type="match status" value="1"/>
</dbReference>
<dbReference type="Pfam" id="PF13194">
    <property type="entry name" value="DUF4010"/>
    <property type="match status" value="1"/>
</dbReference>
<feature type="transmembrane region" description="Helical" evidence="6">
    <location>
        <begin position="40"/>
        <end position="57"/>
    </location>
</feature>